<proteinExistence type="predicted"/>
<organism evidence="2 3">
    <name type="scientific">Roseateles agri</name>
    <dbReference type="NCBI Taxonomy" id="3098619"/>
    <lineage>
        <taxon>Bacteria</taxon>
        <taxon>Pseudomonadati</taxon>
        <taxon>Pseudomonadota</taxon>
        <taxon>Betaproteobacteria</taxon>
        <taxon>Burkholderiales</taxon>
        <taxon>Sphaerotilaceae</taxon>
        <taxon>Roseateles</taxon>
    </lineage>
</organism>
<dbReference type="EMBL" id="JAXCLA010000002">
    <property type="protein sequence ID" value="MDY0744460.1"/>
    <property type="molecule type" value="Genomic_DNA"/>
</dbReference>
<dbReference type="Proteomes" id="UP001285263">
    <property type="component" value="Unassembled WGS sequence"/>
</dbReference>
<evidence type="ECO:0000313" key="3">
    <source>
        <dbReference type="Proteomes" id="UP001285263"/>
    </source>
</evidence>
<evidence type="ECO:0000313" key="2">
    <source>
        <dbReference type="EMBL" id="MDY0744460.1"/>
    </source>
</evidence>
<reference evidence="2 3" key="1">
    <citation type="submission" date="2023-11" db="EMBL/GenBank/DDBJ databases">
        <title>Paucibacter sp. nov., isolated from fresh soil in Korea.</title>
        <authorList>
            <person name="Le N.T.T."/>
        </authorList>
    </citation>
    <scope>NUCLEOTIDE SEQUENCE [LARGE SCALE GENOMIC DNA]</scope>
    <source>
        <strain evidence="2 3">R3-3</strain>
    </source>
</reference>
<protein>
    <submittedName>
        <fullName evidence="2">Uncharacterized protein</fullName>
    </submittedName>
</protein>
<feature type="region of interest" description="Disordered" evidence="1">
    <location>
        <begin position="37"/>
        <end position="69"/>
    </location>
</feature>
<feature type="compositionally biased region" description="Basic and acidic residues" evidence="1">
    <location>
        <begin position="45"/>
        <end position="57"/>
    </location>
</feature>
<comment type="caution">
    <text evidence="2">The sequence shown here is derived from an EMBL/GenBank/DDBJ whole genome shotgun (WGS) entry which is preliminary data.</text>
</comment>
<accession>A0ABU5DDW1</accession>
<sequence>MSRFIAPHPLTAQKTGKNTLCLAMPKPRNPLTAAGLMRQAGSHSRGNERQQARRQLDKQITAELGGRSP</sequence>
<evidence type="ECO:0000256" key="1">
    <source>
        <dbReference type="SAM" id="MobiDB-lite"/>
    </source>
</evidence>
<gene>
    <name evidence="2" type="ORF">SNE35_08075</name>
</gene>
<name>A0ABU5DDW1_9BURK</name>
<dbReference type="RefSeq" id="WP_320422344.1">
    <property type="nucleotide sequence ID" value="NZ_JAXCLA010000002.1"/>
</dbReference>
<keyword evidence="3" id="KW-1185">Reference proteome</keyword>